<dbReference type="EMBL" id="JACWFH010000041">
    <property type="protein sequence ID" value="MBY0099654.1"/>
    <property type="molecule type" value="Genomic_DNA"/>
</dbReference>
<protein>
    <submittedName>
        <fullName evidence="2">NERD domain-containing protein</fullName>
    </submittedName>
</protein>
<proteinExistence type="predicted"/>
<sequence>MILKARKESDYLLAFRFLNKRIELTEKDKSYYLHLEKGYEGEVKFDQLVENLKEQRYIINDLLLEINNSYFQIDSLIISQGGIYLLDIKNFTGDCYYESDKFYSMKTGREYKNPIDQLKRSVTLFRQFLQLCKQYYIIEPSVIFINNEFTLYQAPKDKPIIFPTQLNRFITNLNKTPSTLDNGHKKLAQTLLSLHQTKNPFEILPPYNFNQLRKGITCLKCSSFSISINRKKCICRDCSYQEAVPTAVIRTVNEFQVLFPSEKITTNVIHEWCKVIDSKKRIGEILRKHYTVIGVHQWTYYE</sequence>
<gene>
    <name evidence="2" type="ORF">H0185_23210</name>
</gene>
<organism evidence="2 3">
    <name type="scientific">Mesobacillus maritimus</name>
    <dbReference type="NCBI Taxonomy" id="1643336"/>
    <lineage>
        <taxon>Bacteria</taxon>
        <taxon>Bacillati</taxon>
        <taxon>Bacillota</taxon>
        <taxon>Bacilli</taxon>
        <taxon>Bacillales</taxon>
        <taxon>Bacillaceae</taxon>
        <taxon>Mesobacillus</taxon>
    </lineage>
</organism>
<dbReference type="InterPro" id="IPR011528">
    <property type="entry name" value="NERD"/>
</dbReference>
<reference evidence="2 3" key="1">
    <citation type="submission" date="2020-07" db="EMBL/GenBank/DDBJ databases">
        <title>Fungal Genomes of the International Space Station.</title>
        <authorList>
            <person name="Seuylemezian A."/>
            <person name="Singh N.K."/>
            <person name="Wood J."/>
            <person name="Venkateswaran K."/>
        </authorList>
    </citation>
    <scope>NUCLEOTIDE SEQUENCE [LARGE SCALE GENOMIC DNA]</scope>
    <source>
        <strain evidence="2 3">PL-B2</strain>
    </source>
</reference>
<name>A0ABS7KBM1_9BACI</name>
<dbReference type="RefSeq" id="WP_221875958.1">
    <property type="nucleotide sequence ID" value="NZ_JACWFH010000041.1"/>
</dbReference>
<feature type="domain" description="NERD" evidence="1">
    <location>
        <begin position="37"/>
        <end position="148"/>
    </location>
</feature>
<dbReference type="PROSITE" id="PS50965">
    <property type="entry name" value="NERD"/>
    <property type="match status" value="1"/>
</dbReference>
<evidence type="ECO:0000313" key="3">
    <source>
        <dbReference type="Proteomes" id="UP000769780"/>
    </source>
</evidence>
<evidence type="ECO:0000313" key="2">
    <source>
        <dbReference type="EMBL" id="MBY0099654.1"/>
    </source>
</evidence>
<dbReference type="Proteomes" id="UP000769780">
    <property type="component" value="Unassembled WGS sequence"/>
</dbReference>
<comment type="caution">
    <text evidence="2">The sequence shown here is derived from an EMBL/GenBank/DDBJ whole genome shotgun (WGS) entry which is preliminary data.</text>
</comment>
<evidence type="ECO:0000259" key="1">
    <source>
        <dbReference type="PROSITE" id="PS50965"/>
    </source>
</evidence>
<accession>A0ABS7KBM1</accession>
<dbReference type="Pfam" id="PF08378">
    <property type="entry name" value="NERD"/>
    <property type="match status" value="1"/>
</dbReference>
<keyword evidence="3" id="KW-1185">Reference proteome</keyword>